<accession>A0AAW8DJ18</accession>
<sequence length="76" mass="8721">MSKPELNSTVNEQVPTRRRRPRYVLGTFWMILGVVGLITAFAGKTPGHEHGFWAGPLMIAYSIYLYRGGRWGFFIF</sequence>
<organism evidence="2 5">
    <name type="scientific">Arthrobacter bambusae</name>
    <dbReference type="NCBI Taxonomy" id="1338426"/>
    <lineage>
        <taxon>Bacteria</taxon>
        <taxon>Bacillati</taxon>
        <taxon>Actinomycetota</taxon>
        <taxon>Actinomycetes</taxon>
        <taxon>Micrococcales</taxon>
        <taxon>Micrococcaceae</taxon>
        <taxon>Arthrobacter</taxon>
    </lineage>
</organism>
<dbReference type="Proteomes" id="UP001242995">
    <property type="component" value="Unassembled WGS sequence"/>
</dbReference>
<protein>
    <submittedName>
        <fullName evidence="2">Uncharacterized protein</fullName>
    </submittedName>
</protein>
<feature type="transmembrane region" description="Helical" evidence="1">
    <location>
        <begin position="50"/>
        <end position="66"/>
    </location>
</feature>
<keyword evidence="4" id="KW-1185">Reference proteome</keyword>
<keyword evidence="1" id="KW-0472">Membrane</keyword>
<dbReference type="EMBL" id="JAUSRG010000006">
    <property type="protein sequence ID" value="MDP9905605.1"/>
    <property type="molecule type" value="Genomic_DNA"/>
</dbReference>
<feature type="transmembrane region" description="Helical" evidence="1">
    <location>
        <begin position="23"/>
        <end position="44"/>
    </location>
</feature>
<evidence type="ECO:0000313" key="2">
    <source>
        <dbReference type="EMBL" id="MDP9905605.1"/>
    </source>
</evidence>
<dbReference type="RefSeq" id="WP_306961738.1">
    <property type="nucleotide sequence ID" value="NZ_JAUSRG010000006.1"/>
</dbReference>
<name>A0AAW8DJ18_9MICC</name>
<evidence type="ECO:0000313" key="4">
    <source>
        <dbReference type="Proteomes" id="UP001230951"/>
    </source>
</evidence>
<evidence type="ECO:0000256" key="1">
    <source>
        <dbReference type="SAM" id="Phobius"/>
    </source>
</evidence>
<dbReference type="EMBL" id="JAUSTF010000001">
    <property type="protein sequence ID" value="MDQ0178655.1"/>
    <property type="molecule type" value="Genomic_DNA"/>
</dbReference>
<dbReference type="AlphaFoldDB" id="A0AAW8DJ18"/>
<proteinExistence type="predicted"/>
<keyword evidence="1" id="KW-0812">Transmembrane</keyword>
<evidence type="ECO:0000313" key="5">
    <source>
        <dbReference type="Proteomes" id="UP001242995"/>
    </source>
</evidence>
<reference evidence="2 4" key="1">
    <citation type="submission" date="2023-07" db="EMBL/GenBank/DDBJ databases">
        <title>Sorghum-associated microbial communities from plants grown in Nebraska, USA.</title>
        <authorList>
            <person name="Schachtman D."/>
        </authorList>
    </citation>
    <scope>NUCLEOTIDE SEQUENCE</scope>
    <source>
        <strain evidence="2">DS1006</strain>
        <strain evidence="3 4">DS1016</strain>
    </source>
</reference>
<dbReference type="Proteomes" id="UP001230951">
    <property type="component" value="Unassembled WGS sequence"/>
</dbReference>
<keyword evidence="1" id="KW-1133">Transmembrane helix</keyword>
<gene>
    <name evidence="2" type="ORF">J2S90_002576</name>
    <name evidence="3" type="ORF">J2S93_000062</name>
</gene>
<comment type="caution">
    <text evidence="2">The sequence shown here is derived from an EMBL/GenBank/DDBJ whole genome shotgun (WGS) entry which is preliminary data.</text>
</comment>
<evidence type="ECO:0000313" key="3">
    <source>
        <dbReference type="EMBL" id="MDQ0178655.1"/>
    </source>
</evidence>